<dbReference type="Proteomes" id="UP001630127">
    <property type="component" value="Unassembled WGS sequence"/>
</dbReference>
<dbReference type="AlphaFoldDB" id="A0ABD3A6S2"/>
<evidence type="ECO:0000313" key="2">
    <source>
        <dbReference type="EMBL" id="KAL3525393.1"/>
    </source>
</evidence>
<keyword evidence="1" id="KW-1133">Transmembrane helix</keyword>
<protein>
    <submittedName>
        <fullName evidence="2">Uncharacterized protein</fullName>
    </submittedName>
</protein>
<gene>
    <name evidence="2" type="ORF">ACH5RR_013765</name>
</gene>
<organism evidence="2 3">
    <name type="scientific">Cinchona calisaya</name>
    <dbReference type="NCBI Taxonomy" id="153742"/>
    <lineage>
        <taxon>Eukaryota</taxon>
        <taxon>Viridiplantae</taxon>
        <taxon>Streptophyta</taxon>
        <taxon>Embryophyta</taxon>
        <taxon>Tracheophyta</taxon>
        <taxon>Spermatophyta</taxon>
        <taxon>Magnoliopsida</taxon>
        <taxon>eudicotyledons</taxon>
        <taxon>Gunneridae</taxon>
        <taxon>Pentapetalae</taxon>
        <taxon>asterids</taxon>
        <taxon>lamiids</taxon>
        <taxon>Gentianales</taxon>
        <taxon>Rubiaceae</taxon>
        <taxon>Cinchonoideae</taxon>
        <taxon>Cinchoneae</taxon>
        <taxon>Cinchona</taxon>
    </lineage>
</organism>
<name>A0ABD3A6S2_9GENT</name>
<dbReference type="EMBL" id="JBJUIK010000006">
    <property type="protein sequence ID" value="KAL3525393.1"/>
    <property type="molecule type" value="Genomic_DNA"/>
</dbReference>
<keyword evidence="3" id="KW-1185">Reference proteome</keyword>
<keyword evidence="1" id="KW-0812">Transmembrane</keyword>
<evidence type="ECO:0000256" key="1">
    <source>
        <dbReference type="SAM" id="Phobius"/>
    </source>
</evidence>
<comment type="caution">
    <text evidence="2">The sequence shown here is derived from an EMBL/GenBank/DDBJ whole genome shotgun (WGS) entry which is preliminary data.</text>
</comment>
<keyword evidence="1" id="KW-0472">Membrane</keyword>
<proteinExistence type="predicted"/>
<evidence type="ECO:0000313" key="3">
    <source>
        <dbReference type="Proteomes" id="UP001630127"/>
    </source>
</evidence>
<accession>A0ABD3A6S2</accession>
<reference evidence="2 3" key="1">
    <citation type="submission" date="2024-11" db="EMBL/GenBank/DDBJ databases">
        <title>A near-complete genome assembly of Cinchona calisaya.</title>
        <authorList>
            <person name="Lian D.C."/>
            <person name="Zhao X.W."/>
            <person name="Wei L."/>
        </authorList>
    </citation>
    <scope>NUCLEOTIDE SEQUENCE [LARGE SCALE GENOMIC DNA]</scope>
    <source>
        <tissue evidence="2">Nenye</tissue>
    </source>
</reference>
<feature type="transmembrane region" description="Helical" evidence="1">
    <location>
        <begin position="34"/>
        <end position="57"/>
    </location>
</feature>
<sequence length="112" mass="13015">MLWIQKQSMCPIYFLQSKVAQLMEKIALSFPSRIVFESMACVICVYVHTCTYILYLFSPVLAFLLLQDFFSFSACWCFGLSLPWKFVIAPPQRSTFLSSGCSWILKEKRLEC</sequence>